<evidence type="ECO:0000256" key="4">
    <source>
        <dbReference type="ARBA" id="ARBA00022692"/>
    </source>
</evidence>
<dbReference type="RefSeq" id="WP_110346857.1">
    <property type="nucleotide sequence ID" value="NZ_QJHL01000002.1"/>
</dbReference>
<dbReference type="GO" id="GO:0005886">
    <property type="term" value="C:plasma membrane"/>
    <property type="evidence" value="ECO:0007669"/>
    <property type="project" value="UniProtKB-SubCell"/>
</dbReference>
<feature type="transmembrane region" description="Helical" evidence="7">
    <location>
        <begin position="249"/>
        <end position="268"/>
    </location>
</feature>
<keyword evidence="3" id="KW-1003">Cell membrane</keyword>
<keyword evidence="4 7" id="KW-0812">Transmembrane</keyword>
<feature type="transmembrane region" description="Helical" evidence="7">
    <location>
        <begin position="12"/>
        <end position="32"/>
    </location>
</feature>
<evidence type="ECO:0000256" key="3">
    <source>
        <dbReference type="ARBA" id="ARBA00022475"/>
    </source>
</evidence>
<dbReference type="Proteomes" id="UP000247681">
    <property type="component" value="Unassembled WGS sequence"/>
</dbReference>
<proteinExistence type="inferred from homology"/>
<feature type="transmembrane region" description="Helical" evidence="7">
    <location>
        <begin position="161"/>
        <end position="178"/>
    </location>
</feature>
<dbReference type="PANTHER" id="PTHR40074">
    <property type="entry name" value="O-ACETYLTRANSFERASE WECH"/>
    <property type="match status" value="1"/>
</dbReference>
<evidence type="ECO:0000259" key="8">
    <source>
        <dbReference type="Pfam" id="PF01757"/>
    </source>
</evidence>
<name>A0A2V4C234_9FLAO</name>
<dbReference type="PANTHER" id="PTHR40074:SF2">
    <property type="entry name" value="O-ACETYLTRANSFERASE WECH"/>
    <property type="match status" value="1"/>
</dbReference>
<dbReference type="EMBL" id="QJHL01000002">
    <property type="protein sequence ID" value="PXY45358.1"/>
    <property type="molecule type" value="Genomic_DNA"/>
</dbReference>
<dbReference type="AlphaFoldDB" id="A0A2V4C234"/>
<protein>
    <recommendedName>
        <fullName evidence="8">Acyltransferase 3 domain-containing protein</fullName>
    </recommendedName>
</protein>
<accession>A0A2V4C234</accession>
<evidence type="ECO:0000256" key="6">
    <source>
        <dbReference type="ARBA" id="ARBA00023136"/>
    </source>
</evidence>
<feature type="transmembrane region" description="Helical" evidence="7">
    <location>
        <begin position="130"/>
        <end position="149"/>
    </location>
</feature>
<feature type="transmembrane region" description="Helical" evidence="7">
    <location>
        <begin position="216"/>
        <end position="237"/>
    </location>
</feature>
<organism evidence="9 10">
    <name type="scientific">Flavobacterium hydrophilum</name>
    <dbReference type="NCBI Taxonomy" id="2211445"/>
    <lineage>
        <taxon>Bacteria</taxon>
        <taxon>Pseudomonadati</taxon>
        <taxon>Bacteroidota</taxon>
        <taxon>Flavobacteriia</taxon>
        <taxon>Flavobacteriales</taxon>
        <taxon>Flavobacteriaceae</taxon>
        <taxon>Flavobacterium</taxon>
    </lineage>
</organism>
<evidence type="ECO:0000313" key="9">
    <source>
        <dbReference type="EMBL" id="PXY45358.1"/>
    </source>
</evidence>
<comment type="caution">
    <text evidence="9">The sequence shown here is derived from an EMBL/GenBank/DDBJ whole genome shotgun (WGS) entry which is preliminary data.</text>
</comment>
<evidence type="ECO:0000256" key="5">
    <source>
        <dbReference type="ARBA" id="ARBA00022989"/>
    </source>
</evidence>
<dbReference type="InterPro" id="IPR002656">
    <property type="entry name" value="Acyl_transf_3_dom"/>
</dbReference>
<evidence type="ECO:0000313" key="10">
    <source>
        <dbReference type="Proteomes" id="UP000247681"/>
    </source>
</evidence>
<reference evidence="9 10" key="1">
    <citation type="submission" date="2018-05" db="EMBL/GenBank/DDBJ databases">
        <title>Flavobacterium sp. strain IMCC34758, incomplete genome.</title>
        <authorList>
            <person name="Joung Y."/>
        </authorList>
    </citation>
    <scope>NUCLEOTIDE SEQUENCE [LARGE SCALE GENOMIC DNA]</scope>
    <source>
        <strain evidence="9 10">IMCC34758</strain>
    </source>
</reference>
<evidence type="ECO:0000256" key="7">
    <source>
        <dbReference type="SAM" id="Phobius"/>
    </source>
</evidence>
<dbReference type="OrthoDB" id="9810469at2"/>
<evidence type="ECO:0000256" key="1">
    <source>
        <dbReference type="ARBA" id="ARBA00004651"/>
    </source>
</evidence>
<feature type="transmembrane region" description="Helical" evidence="7">
    <location>
        <begin position="52"/>
        <end position="70"/>
    </location>
</feature>
<sequence>MKNKDNNLNWVKNLRVLATISVIVLHTASEILYQYGTIASSVWWIGNVYDSAVRFCVPIFLMLTGTLFLNKEYELYDFLKNRFSRIILPFLFWSIIYAFFILRNKILENPELSFFEICRLTFFLFKDGTYYHLWYVYMIIGIYLFVPILNKWIQNATEKEILYFILIWIVTLFFNQPIVSKARINIDLIYFSGYIGYLVIGYYLSIKSFRYNVKKVRFISIVLIFTGTTIAIFGTYFLTKRANHFIDYFYGNFALSTIISSVGIFLLFKNLKISNPLLIRIIDFINKYSYGIYLAHILVLKLLEFLGITYSFINPVLAIPMITILCLCISSFIIFSINKLPYGRHISG</sequence>
<feature type="transmembrane region" description="Helical" evidence="7">
    <location>
        <begin position="184"/>
        <end position="204"/>
    </location>
</feature>
<dbReference type="GO" id="GO:0009246">
    <property type="term" value="P:enterobacterial common antigen biosynthetic process"/>
    <property type="evidence" value="ECO:0007669"/>
    <property type="project" value="TreeGrafter"/>
</dbReference>
<feature type="transmembrane region" description="Helical" evidence="7">
    <location>
        <begin position="316"/>
        <end position="337"/>
    </location>
</feature>
<comment type="similarity">
    <text evidence="2">Belongs to the acyltransferase 3 family.</text>
</comment>
<keyword evidence="5 7" id="KW-1133">Transmembrane helix</keyword>
<feature type="transmembrane region" description="Helical" evidence="7">
    <location>
        <begin position="82"/>
        <end position="102"/>
    </location>
</feature>
<gene>
    <name evidence="9" type="ORF">DMB68_11800</name>
</gene>
<dbReference type="Pfam" id="PF01757">
    <property type="entry name" value="Acyl_transf_3"/>
    <property type="match status" value="1"/>
</dbReference>
<feature type="transmembrane region" description="Helical" evidence="7">
    <location>
        <begin position="288"/>
        <end position="310"/>
    </location>
</feature>
<keyword evidence="10" id="KW-1185">Reference proteome</keyword>
<dbReference type="GO" id="GO:0016413">
    <property type="term" value="F:O-acetyltransferase activity"/>
    <property type="evidence" value="ECO:0007669"/>
    <property type="project" value="TreeGrafter"/>
</dbReference>
<comment type="subcellular location">
    <subcellularLocation>
        <location evidence="1">Cell membrane</location>
        <topology evidence="1">Multi-pass membrane protein</topology>
    </subcellularLocation>
</comment>
<feature type="domain" description="Acyltransferase 3" evidence="8">
    <location>
        <begin position="9"/>
        <end position="333"/>
    </location>
</feature>
<evidence type="ECO:0000256" key="2">
    <source>
        <dbReference type="ARBA" id="ARBA00007400"/>
    </source>
</evidence>
<keyword evidence="6 7" id="KW-0472">Membrane</keyword>